<dbReference type="GeneID" id="106779178"/>
<sequence length="134" mass="14891">MSAFPLRPRRRRRPNVAGAAASRDAKSLFSFPHARTGECRISLLQLTTTEILRRREPPSQQPFVGPPPRATTVSSEANADSSRTATTITSERRNQRSLSRFDLLVLFGTGERWFPIEGSYSAYCCLDGGETVDC</sequence>
<name>A0A1S3VWF8_VIGRR</name>
<dbReference type="Proteomes" id="UP000087766">
    <property type="component" value="Unplaced"/>
</dbReference>
<protein>
    <submittedName>
        <fullName evidence="3">Uncharacterized protein LOC106779178</fullName>
    </submittedName>
</protein>
<feature type="region of interest" description="Disordered" evidence="1">
    <location>
        <begin position="53"/>
        <end position="93"/>
    </location>
</feature>
<reference evidence="3" key="1">
    <citation type="submission" date="2025-08" db="UniProtKB">
        <authorList>
            <consortium name="RefSeq"/>
        </authorList>
    </citation>
    <scope>IDENTIFICATION</scope>
    <source>
        <tissue evidence="3">Leaf</tissue>
    </source>
</reference>
<dbReference type="KEGG" id="vra:106779178"/>
<accession>A0A1S3VWF8</accession>
<dbReference type="RefSeq" id="XP_014522726.1">
    <property type="nucleotide sequence ID" value="XM_014667240.2"/>
</dbReference>
<feature type="compositionally biased region" description="Polar residues" evidence="1">
    <location>
        <begin position="71"/>
        <end position="89"/>
    </location>
</feature>
<gene>
    <name evidence="3" type="primary">LOC106779178</name>
</gene>
<evidence type="ECO:0000313" key="2">
    <source>
        <dbReference type="Proteomes" id="UP000087766"/>
    </source>
</evidence>
<dbReference type="AlphaFoldDB" id="A0A1S3VWF8"/>
<evidence type="ECO:0000313" key="3">
    <source>
        <dbReference type="RefSeq" id="XP_014522726.1"/>
    </source>
</evidence>
<evidence type="ECO:0000256" key="1">
    <source>
        <dbReference type="SAM" id="MobiDB-lite"/>
    </source>
</evidence>
<organism evidence="2 3">
    <name type="scientific">Vigna radiata var. radiata</name>
    <name type="common">Mung bean</name>
    <name type="synonym">Phaseolus aureus</name>
    <dbReference type="NCBI Taxonomy" id="3916"/>
    <lineage>
        <taxon>Eukaryota</taxon>
        <taxon>Viridiplantae</taxon>
        <taxon>Streptophyta</taxon>
        <taxon>Embryophyta</taxon>
        <taxon>Tracheophyta</taxon>
        <taxon>Spermatophyta</taxon>
        <taxon>Magnoliopsida</taxon>
        <taxon>eudicotyledons</taxon>
        <taxon>Gunneridae</taxon>
        <taxon>Pentapetalae</taxon>
        <taxon>rosids</taxon>
        <taxon>fabids</taxon>
        <taxon>Fabales</taxon>
        <taxon>Fabaceae</taxon>
        <taxon>Papilionoideae</taxon>
        <taxon>50 kb inversion clade</taxon>
        <taxon>NPAAA clade</taxon>
        <taxon>indigoferoid/millettioid clade</taxon>
        <taxon>Phaseoleae</taxon>
        <taxon>Vigna</taxon>
    </lineage>
</organism>
<feature type="region of interest" description="Disordered" evidence="1">
    <location>
        <begin position="1"/>
        <end position="22"/>
    </location>
</feature>
<keyword evidence="2" id="KW-1185">Reference proteome</keyword>
<proteinExistence type="predicted"/>